<protein>
    <submittedName>
        <fullName evidence="2">Uncharacterized protein</fullName>
    </submittedName>
</protein>
<name>A0A8J1Y7D0_OWEFU</name>
<reference evidence="2" key="1">
    <citation type="submission" date="2022-03" db="EMBL/GenBank/DDBJ databases">
        <authorList>
            <person name="Martin C."/>
        </authorList>
    </citation>
    <scope>NUCLEOTIDE SEQUENCE</scope>
</reference>
<feature type="compositionally biased region" description="Polar residues" evidence="1">
    <location>
        <begin position="221"/>
        <end position="230"/>
    </location>
</feature>
<dbReference type="EMBL" id="CAIIXF020000003">
    <property type="protein sequence ID" value="CAH1780412.1"/>
    <property type="molecule type" value="Genomic_DNA"/>
</dbReference>
<dbReference type="InterPro" id="IPR005036">
    <property type="entry name" value="CBM21_dom"/>
</dbReference>
<keyword evidence="3" id="KW-1185">Reference proteome</keyword>
<dbReference type="PANTHER" id="PTHR12307">
    <property type="entry name" value="PROTEIN PHOSPHATASE 1 REGULATORY SUBUNIT"/>
    <property type="match status" value="1"/>
</dbReference>
<evidence type="ECO:0000256" key="1">
    <source>
        <dbReference type="SAM" id="MobiDB-lite"/>
    </source>
</evidence>
<dbReference type="Pfam" id="PF03370">
    <property type="entry name" value="CBM_21"/>
    <property type="match status" value="1"/>
</dbReference>
<dbReference type="GO" id="GO:0000164">
    <property type="term" value="C:protein phosphatase type 1 complex"/>
    <property type="evidence" value="ECO:0007669"/>
    <property type="project" value="TreeGrafter"/>
</dbReference>
<dbReference type="GO" id="GO:0008157">
    <property type="term" value="F:protein phosphatase 1 binding"/>
    <property type="evidence" value="ECO:0007669"/>
    <property type="project" value="TreeGrafter"/>
</dbReference>
<dbReference type="AlphaFoldDB" id="A0A8J1Y7D0"/>
<evidence type="ECO:0000313" key="2">
    <source>
        <dbReference type="EMBL" id="CAH1780412.1"/>
    </source>
</evidence>
<evidence type="ECO:0000313" key="3">
    <source>
        <dbReference type="Proteomes" id="UP000749559"/>
    </source>
</evidence>
<sequence>MQDPVVNQVLRCLHRNLSYSDYHEEHHGWIFNDTERICKLKTRKYRSGRRRNMESILTPTTEEGILKGNNDFSGESQLPEGVTSPRFYSDDSDMYSDSDRTITDVDSDVCSPGRSLSVCSDDLESFVSEDADTELDFSHLNDDLDLITKELSNTGLKNDDVSEFVNHLKDEDNTIPMIRVDNRPVTDATKMPAFKFAHRSQSPMLFEDREFNFEKQELRRSTSLKTSKTPPGTPGRKKVVRFADALGLDLESVRHILNMEAPPLIPISAIKDLKDTLDEEQKTQGSKILSPMFEQPGSRPDFIKRVHEKKVCLENALISGMTVMGTVRVSNINFDKTVRVRYTFDNWNSFLEAACTYVQDSCDGSTDRFSFTISVPPEFNVGHRMEVALCFRLPSGQAFWDNNDDSNYGFTCFAKASPTVESDSSWMHFV</sequence>
<proteinExistence type="predicted"/>
<dbReference type="PANTHER" id="PTHR12307:SF53">
    <property type="entry name" value="PROTEIN PHOSPHATASE 1 REGULATORY SUBUNIT"/>
    <property type="match status" value="1"/>
</dbReference>
<dbReference type="OrthoDB" id="8942186at2759"/>
<dbReference type="InterPro" id="IPR050782">
    <property type="entry name" value="PP1_regulatory_subunit_3"/>
</dbReference>
<dbReference type="PROSITE" id="PS51159">
    <property type="entry name" value="CBM21"/>
    <property type="match status" value="1"/>
</dbReference>
<gene>
    <name evidence="2" type="ORF">OFUS_LOCUS7108</name>
</gene>
<dbReference type="Proteomes" id="UP000749559">
    <property type="component" value="Unassembled WGS sequence"/>
</dbReference>
<organism evidence="2 3">
    <name type="scientific">Owenia fusiformis</name>
    <name type="common">Polychaete worm</name>
    <dbReference type="NCBI Taxonomy" id="6347"/>
    <lineage>
        <taxon>Eukaryota</taxon>
        <taxon>Metazoa</taxon>
        <taxon>Spiralia</taxon>
        <taxon>Lophotrochozoa</taxon>
        <taxon>Annelida</taxon>
        <taxon>Polychaeta</taxon>
        <taxon>Sedentaria</taxon>
        <taxon>Canalipalpata</taxon>
        <taxon>Sabellida</taxon>
        <taxon>Oweniida</taxon>
        <taxon>Oweniidae</taxon>
        <taxon>Owenia</taxon>
    </lineage>
</organism>
<accession>A0A8J1Y7D0</accession>
<comment type="caution">
    <text evidence="2">The sequence shown here is derived from an EMBL/GenBank/DDBJ whole genome shotgun (WGS) entry which is preliminary data.</text>
</comment>
<dbReference type="GO" id="GO:2001069">
    <property type="term" value="F:glycogen binding"/>
    <property type="evidence" value="ECO:0007669"/>
    <property type="project" value="TreeGrafter"/>
</dbReference>
<dbReference type="GO" id="GO:0005979">
    <property type="term" value="P:regulation of glycogen biosynthetic process"/>
    <property type="evidence" value="ECO:0007669"/>
    <property type="project" value="TreeGrafter"/>
</dbReference>
<feature type="region of interest" description="Disordered" evidence="1">
    <location>
        <begin position="217"/>
        <end position="236"/>
    </location>
</feature>
<dbReference type="InterPro" id="IPR038175">
    <property type="entry name" value="CBM21_dom_sf"/>
</dbReference>
<dbReference type="Gene3D" id="2.60.40.2440">
    <property type="entry name" value="Carbohydrate binding type-21 domain"/>
    <property type="match status" value="1"/>
</dbReference>